<accession>A0ABT4IF90</accession>
<evidence type="ECO:0000313" key="1">
    <source>
        <dbReference type="EMBL" id="MCZ0859803.1"/>
    </source>
</evidence>
<keyword evidence="2" id="KW-1185">Reference proteome</keyword>
<dbReference type="InterPro" id="IPR011989">
    <property type="entry name" value="ARM-like"/>
</dbReference>
<dbReference type="Gene3D" id="1.25.10.10">
    <property type="entry name" value="Leucine-rich Repeat Variant"/>
    <property type="match status" value="1"/>
</dbReference>
<dbReference type="Proteomes" id="UP001141422">
    <property type="component" value="Unassembled WGS sequence"/>
</dbReference>
<reference evidence="1" key="1">
    <citation type="submission" date="2022-12" db="EMBL/GenBank/DDBJ databases">
        <title>Isolation and characterisation of novel Methanocorpusculum spp. from native Australian herbivores indicates the genus is ancestrally host-associated.</title>
        <authorList>
            <person name="Volmer J.G."/>
            <person name="Soo R.M."/>
            <person name="Evans P.N."/>
            <person name="Hoedt E.C."/>
            <person name="Astorga Alsina A.L."/>
            <person name="Woodcroft B.J."/>
            <person name="Tyson G.W."/>
            <person name="Hugenholtz P."/>
            <person name="Morrison M."/>
        </authorList>
    </citation>
    <scope>NUCLEOTIDE SEQUENCE</scope>
    <source>
        <strain evidence="1">MG</strain>
    </source>
</reference>
<organism evidence="1 2">
    <name type="scientific">Methanocorpusculum petauri</name>
    <dbReference type="NCBI Taxonomy" id="3002863"/>
    <lineage>
        <taxon>Archaea</taxon>
        <taxon>Methanobacteriati</taxon>
        <taxon>Methanobacteriota</taxon>
        <taxon>Stenosarchaea group</taxon>
        <taxon>Methanomicrobia</taxon>
        <taxon>Methanomicrobiales</taxon>
        <taxon>Methanocorpusculaceae</taxon>
        <taxon>Methanocorpusculum</taxon>
    </lineage>
</organism>
<dbReference type="SUPFAM" id="SSF48371">
    <property type="entry name" value="ARM repeat"/>
    <property type="match status" value="1"/>
</dbReference>
<gene>
    <name evidence="1" type="ORF">O0S10_01010</name>
</gene>
<proteinExistence type="predicted"/>
<dbReference type="RefSeq" id="WP_268924023.1">
    <property type="nucleotide sequence ID" value="NZ_JAPTGB010000002.1"/>
</dbReference>
<dbReference type="InterPro" id="IPR016024">
    <property type="entry name" value="ARM-type_fold"/>
</dbReference>
<comment type="caution">
    <text evidence="1">The sequence shown here is derived from an EMBL/GenBank/DDBJ whole genome shotgun (WGS) entry which is preliminary data.</text>
</comment>
<dbReference type="EMBL" id="JAPTGB010000002">
    <property type="protein sequence ID" value="MCZ0859803.1"/>
    <property type="molecule type" value="Genomic_DNA"/>
</dbReference>
<protein>
    <submittedName>
        <fullName evidence="1">HEAT repeat domain-containing protein</fullName>
    </submittedName>
</protein>
<evidence type="ECO:0000313" key="2">
    <source>
        <dbReference type="Proteomes" id="UP001141422"/>
    </source>
</evidence>
<name>A0ABT4IF90_9EURY</name>
<sequence>MTDITDALTALSDADLDVRHAAVEKIAAAGRTNPGQIVPVVISELRSGTLDTRWYLGRSLVKMGPEITPLLLEYAEMEKNMDVQKYFGAVLASFGDTSVPPLISLFSSDNPCARGMASAALERLEARAVPALIEAALGDDPQVKLCAELTLTKLNIFDYQ</sequence>